<keyword evidence="4" id="KW-1185">Reference proteome</keyword>
<organism evidence="3 4">
    <name type="scientific">Tigriopus californicus</name>
    <name type="common">Marine copepod</name>
    <dbReference type="NCBI Taxonomy" id="6832"/>
    <lineage>
        <taxon>Eukaryota</taxon>
        <taxon>Metazoa</taxon>
        <taxon>Ecdysozoa</taxon>
        <taxon>Arthropoda</taxon>
        <taxon>Crustacea</taxon>
        <taxon>Multicrustacea</taxon>
        <taxon>Hexanauplia</taxon>
        <taxon>Copepoda</taxon>
        <taxon>Harpacticoida</taxon>
        <taxon>Harpacticidae</taxon>
        <taxon>Tigriopus</taxon>
    </lineage>
</organism>
<name>A0A553NEV1_TIGCA</name>
<dbReference type="EMBL" id="VCGU01000458">
    <property type="protein sequence ID" value="TRY63974.1"/>
    <property type="molecule type" value="Genomic_DNA"/>
</dbReference>
<feature type="signal peptide" evidence="1">
    <location>
        <begin position="1"/>
        <end position="17"/>
    </location>
</feature>
<dbReference type="Pfam" id="PF00024">
    <property type="entry name" value="PAN_1"/>
    <property type="match status" value="1"/>
</dbReference>
<dbReference type="Gene3D" id="3.50.4.10">
    <property type="entry name" value="Hepatocyte Growth Factor"/>
    <property type="match status" value="1"/>
</dbReference>
<evidence type="ECO:0000259" key="2">
    <source>
        <dbReference type="Pfam" id="PF00024"/>
    </source>
</evidence>
<evidence type="ECO:0000313" key="4">
    <source>
        <dbReference type="Proteomes" id="UP000318571"/>
    </source>
</evidence>
<dbReference type="InterPro" id="IPR003609">
    <property type="entry name" value="Pan_app"/>
</dbReference>
<dbReference type="Proteomes" id="UP000318571">
    <property type="component" value="Chromosome 10"/>
</dbReference>
<evidence type="ECO:0000256" key="1">
    <source>
        <dbReference type="SAM" id="SignalP"/>
    </source>
</evidence>
<accession>A0A553NEV1</accession>
<dbReference type="AlphaFoldDB" id="A0A553NEV1"/>
<reference evidence="3 4" key="1">
    <citation type="journal article" date="2018" name="Nat. Ecol. Evol.">
        <title>Genomic signatures of mitonuclear coevolution across populations of Tigriopus californicus.</title>
        <authorList>
            <person name="Barreto F.S."/>
            <person name="Watson E.T."/>
            <person name="Lima T.G."/>
            <person name="Willett C.S."/>
            <person name="Edmands S."/>
            <person name="Li W."/>
            <person name="Burton R.S."/>
        </authorList>
    </citation>
    <scope>NUCLEOTIDE SEQUENCE [LARGE SCALE GENOMIC DNA]</scope>
    <source>
        <strain evidence="3 4">San Diego</strain>
    </source>
</reference>
<gene>
    <name evidence="3" type="ORF">TCAL_05785</name>
</gene>
<comment type="caution">
    <text evidence="3">The sequence shown here is derived from an EMBL/GenBank/DDBJ whole genome shotgun (WGS) entry which is preliminary data.</text>
</comment>
<dbReference type="SUPFAM" id="SSF57414">
    <property type="entry name" value="Hairpin loop containing domain-like"/>
    <property type="match status" value="1"/>
</dbReference>
<evidence type="ECO:0000313" key="3">
    <source>
        <dbReference type="EMBL" id="TRY63974.1"/>
    </source>
</evidence>
<proteinExistence type="predicted"/>
<feature type="chain" id="PRO_5022099485" description="Apple domain-containing protein" evidence="1">
    <location>
        <begin position="18"/>
        <end position="186"/>
    </location>
</feature>
<feature type="domain" description="Apple" evidence="2">
    <location>
        <begin position="41"/>
        <end position="80"/>
    </location>
</feature>
<sequence>MKLLAVTLWTLVSLVVADPCNEFTLAECSFESAEVIYEYNVHPTEDSIELCQLVCQTEKGCNFFRYTAVHGKCVLLRHRAAESCEVVSGLMEPDLNTCIDNAAGPEGDCTEFLDEDCTFDEDPLVSFDAYDAVDCQEELNLIGSTYAATYFVYDGITGQCDFYETGARTCVSMNGPAFPSVTECGK</sequence>
<keyword evidence="1" id="KW-0732">Signal</keyword>
<protein>
    <recommendedName>
        <fullName evidence="2">Apple domain-containing protein</fullName>
    </recommendedName>
</protein>